<evidence type="ECO:0000256" key="2">
    <source>
        <dbReference type="ARBA" id="ARBA00023125"/>
    </source>
</evidence>
<evidence type="ECO:0000259" key="4">
    <source>
        <dbReference type="PROSITE" id="PS51118"/>
    </source>
</evidence>
<dbReference type="EMBL" id="CP001699">
    <property type="protein sequence ID" value="ACU61736.1"/>
    <property type="molecule type" value="Genomic_DNA"/>
</dbReference>
<dbReference type="AlphaFoldDB" id="A0A979G6R4"/>
<dbReference type="Proteomes" id="UP000002215">
    <property type="component" value="Chromosome"/>
</dbReference>
<gene>
    <name evidence="5" type="ordered locus">Cpin_4287</name>
</gene>
<evidence type="ECO:0000313" key="5">
    <source>
        <dbReference type="EMBL" id="ACU61736.1"/>
    </source>
</evidence>
<evidence type="ECO:0000256" key="3">
    <source>
        <dbReference type="ARBA" id="ARBA00023163"/>
    </source>
</evidence>
<sequence>MKKNAVLYKIGEKVFECPVGLATNVINGKWKLQILNLLSQGACMRYGDLKRGIEDVSEKMLIQHLRELEGDGLIMRRAYGEVPPKVEYSLTEIGKGIIPVIDELRKWGLGFKVTREAML</sequence>
<dbReference type="Pfam" id="PF01638">
    <property type="entry name" value="HxlR"/>
    <property type="match status" value="1"/>
</dbReference>
<protein>
    <submittedName>
        <fullName evidence="5">Transcriptional regulator, HxlR family</fullName>
    </submittedName>
</protein>
<dbReference type="GO" id="GO:0003677">
    <property type="term" value="F:DNA binding"/>
    <property type="evidence" value="ECO:0007669"/>
    <property type="project" value="UniProtKB-KW"/>
</dbReference>
<keyword evidence="3" id="KW-0804">Transcription</keyword>
<reference evidence="5 6" key="2">
    <citation type="journal article" date="2010" name="Stand. Genomic Sci.">
        <title>Complete genome sequence of Chitinophaga pinensis type strain (UQM 2034).</title>
        <authorList>
            <person name="Glavina Del Rio T."/>
            <person name="Abt B."/>
            <person name="Spring S."/>
            <person name="Lapidus A."/>
            <person name="Nolan M."/>
            <person name="Tice H."/>
            <person name="Copeland A."/>
            <person name="Cheng J.F."/>
            <person name="Chen F."/>
            <person name="Bruce D."/>
            <person name="Goodwin L."/>
            <person name="Pitluck S."/>
            <person name="Ivanova N."/>
            <person name="Mavromatis K."/>
            <person name="Mikhailova N."/>
            <person name="Pati A."/>
            <person name="Chen A."/>
            <person name="Palaniappan K."/>
            <person name="Land M."/>
            <person name="Hauser L."/>
            <person name="Chang Y.J."/>
            <person name="Jeffries C.D."/>
            <person name="Chain P."/>
            <person name="Saunders E."/>
            <person name="Detter J.C."/>
            <person name="Brettin T."/>
            <person name="Rohde M."/>
            <person name="Goker M."/>
            <person name="Bristow J."/>
            <person name="Eisen J.A."/>
            <person name="Markowitz V."/>
            <person name="Hugenholtz P."/>
            <person name="Kyrpides N.C."/>
            <person name="Klenk H.P."/>
            <person name="Lucas S."/>
        </authorList>
    </citation>
    <scope>NUCLEOTIDE SEQUENCE [LARGE SCALE GENOMIC DNA]</scope>
    <source>
        <strain evidence="6">ATCC 43595 / DSM 2588 / LMG 13176 / NBRC 15968 / NCIMB 11800 / UQM 2034</strain>
    </source>
</reference>
<dbReference type="SUPFAM" id="SSF46785">
    <property type="entry name" value="Winged helix' DNA-binding domain"/>
    <property type="match status" value="1"/>
</dbReference>
<dbReference type="KEGG" id="cpi:Cpin_4287"/>
<reference evidence="6" key="1">
    <citation type="submission" date="2009-08" db="EMBL/GenBank/DDBJ databases">
        <title>The complete genome of Chitinophaga pinensis DSM 2588.</title>
        <authorList>
            <consortium name="US DOE Joint Genome Institute (JGI-PGF)"/>
            <person name="Lucas S."/>
            <person name="Copeland A."/>
            <person name="Lapidus A."/>
            <person name="Glavina del Rio T."/>
            <person name="Dalin E."/>
            <person name="Tice H."/>
            <person name="Bruce D."/>
            <person name="Goodwin L."/>
            <person name="Pitluck S."/>
            <person name="Kyrpides N."/>
            <person name="Mavromatis K."/>
            <person name="Ivanova N."/>
            <person name="Mikhailova N."/>
            <person name="Sims D."/>
            <person name="Meinche L."/>
            <person name="Brettin T."/>
            <person name="Detter J.C."/>
            <person name="Han C."/>
            <person name="Larimer F."/>
            <person name="Land M."/>
            <person name="Hauser L."/>
            <person name="Markowitz V."/>
            <person name="Cheng J.-F."/>
            <person name="Hugenholtz P."/>
            <person name="Woyke T."/>
            <person name="Wu D."/>
            <person name="Spring S."/>
            <person name="Klenk H.-P."/>
            <person name="Eisen J.A."/>
        </authorList>
    </citation>
    <scope>NUCLEOTIDE SEQUENCE [LARGE SCALE GENOMIC DNA]</scope>
    <source>
        <strain evidence="6">ATCC 43595 / DSM 2588 / LMG 13176 / NBRC 15968 / NCIMB 11800 / UQM 2034</strain>
    </source>
</reference>
<dbReference type="InterPro" id="IPR036390">
    <property type="entry name" value="WH_DNA-bd_sf"/>
</dbReference>
<dbReference type="PROSITE" id="PS51118">
    <property type="entry name" value="HTH_HXLR"/>
    <property type="match status" value="1"/>
</dbReference>
<name>A0A979G6R4_CHIPD</name>
<dbReference type="InterPro" id="IPR002577">
    <property type="entry name" value="HTH_HxlR"/>
</dbReference>
<dbReference type="RefSeq" id="WP_012791904.1">
    <property type="nucleotide sequence ID" value="NC_013132.1"/>
</dbReference>
<keyword evidence="1" id="KW-0805">Transcription regulation</keyword>
<evidence type="ECO:0000313" key="6">
    <source>
        <dbReference type="Proteomes" id="UP000002215"/>
    </source>
</evidence>
<dbReference type="PANTHER" id="PTHR33204">
    <property type="entry name" value="TRANSCRIPTIONAL REGULATOR, MARR FAMILY"/>
    <property type="match status" value="1"/>
</dbReference>
<evidence type="ECO:0000256" key="1">
    <source>
        <dbReference type="ARBA" id="ARBA00023015"/>
    </source>
</evidence>
<proteinExistence type="predicted"/>
<accession>A0A979G6R4</accession>
<dbReference type="Gene3D" id="1.10.10.10">
    <property type="entry name" value="Winged helix-like DNA-binding domain superfamily/Winged helix DNA-binding domain"/>
    <property type="match status" value="1"/>
</dbReference>
<keyword evidence="2" id="KW-0238">DNA-binding</keyword>
<dbReference type="PANTHER" id="PTHR33204:SF29">
    <property type="entry name" value="TRANSCRIPTIONAL REGULATOR"/>
    <property type="match status" value="1"/>
</dbReference>
<dbReference type="InterPro" id="IPR036388">
    <property type="entry name" value="WH-like_DNA-bd_sf"/>
</dbReference>
<organism evidence="5 6">
    <name type="scientific">Chitinophaga pinensis (strain ATCC 43595 / DSM 2588 / LMG 13176 / NBRC 15968 / NCIMB 11800 / UQM 2034)</name>
    <dbReference type="NCBI Taxonomy" id="485918"/>
    <lineage>
        <taxon>Bacteria</taxon>
        <taxon>Pseudomonadati</taxon>
        <taxon>Bacteroidota</taxon>
        <taxon>Chitinophagia</taxon>
        <taxon>Chitinophagales</taxon>
        <taxon>Chitinophagaceae</taxon>
        <taxon>Chitinophaga</taxon>
    </lineage>
</organism>
<feature type="domain" description="HTH hxlR-type" evidence="4">
    <location>
        <begin position="17"/>
        <end position="116"/>
    </location>
</feature>
<dbReference type="OrthoDB" id="9797599at2"/>